<keyword evidence="15" id="KW-1185">Reference proteome</keyword>
<dbReference type="GO" id="GO:0004650">
    <property type="term" value="F:polygalacturonase activity"/>
    <property type="evidence" value="ECO:0007669"/>
    <property type="project" value="UniProtKB-EC"/>
</dbReference>
<gene>
    <name evidence="14" type="ORF">U9M48_010908</name>
</gene>
<evidence type="ECO:0000256" key="4">
    <source>
        <dbReference type="ARBA" id="ARBA00022512"/>
    </source>
</evidence>
<organism evidence="14 15">
    <name type="scientific">Paspalum notatum var. saurae</name>
    <dbReference type="NCBI Taxonomy" id="547442"/>
    <lineage>
        <taxon>Eukaryota</taxon>
        <taxon>Viridiplantae</taxon>
        <taxon>Streptophyta</taxon>
        <taxon>Embryophyta</taxon>
        <taxon>Tracheophyta</taxon>
        <taxon>Spermatophyta</taxon>
        <taxon>Magnoliopsida</taxon>
        <taxon>Liliopsida</taxon>
        <taxon>Poales</taxon>
        <taxon>Poaceae</taxon>
        <taxon>PACMAD clade</taxon>
        <taxon>Panicoideae</taxon>
        <taxon>Andropogonodae</taxon>
        <taxon>Paspaleae</taxon>
        <taxon>Paspalinae</taxon>
        <taxon>Paspalum</taxon>
    </lineage>
</organism>
<dbReference type="Gene3D" id="2.160.20.10">
    <property type="entry name" value="Single-stranded right-handed beta-helix, Pectin lyase-like"/>
    <property type="match status" value="1"/>
</dbReference>
<name>A0AAQ3SVU2_PASNO</name>
<feature type="region of interest" description="Disordered" evidence="12">
    <location>
        <begin position="432"/>
        <end position="455"/>
    </location>
</feature>
<evidence type="ECO:0000256" key="12">
    <source>
        <dbReference type="SAM" id="MobiDB-lite"/>
    </source>
</evidence>
<dbReference type="InterPro" id="IPR006626">
    <property type="entry name" value="PbH1"/>
</dbReference>
<dbReference type="InterPro" id="IPR011050">
    <property type="entry name" value="Pectin_lyase_fold/virulence"/>
</dbReference>
<feature type="signal peptide" evidence="13">
    <location>
        <begin position="1"/>
        <end position="22"/>
    </location>
</feature>
<comment type="subcellular location">
    <subcellularLocation>
        <location evidence="1">Secreted</location>
        <location evidence="1">Cell wall</location>
    </subcellularLocation>
</comment>
<keyword evidence="4" id="KW-0134">Cell wall</keyword>
<dbReference type="GO" id="GO:0005975">
    <property type="term" value="P:carbohydrate metabolic process"/>
    <property type="evidence" value="ECO:0007669"/>
    <property type="project" value="InterPro"/>
</dbReference>
<keyword evidence="9" id="KW-0961">Cell wall biogenesis/degradation</keyword>
<dbReference type="GO" id="GO:0009830">
    <property type="term" value="P:cell wall modification involved in abscission"/>
    <property type="evidence" value="ECO:0007669"/>
    <property type="project" value="UniProtKB-ARBA"/>
</dbReference>
<keyword evidence="5" id="KW-0964">Secreted</keyword>
<evidence type="ECO:0000256" key="1">
    <source>
        <dbReference type="ARBA" id="ARBA00004191"/>
    </source>
</evidence>
<dbReference type="FunFam" id="2.160.20.10:FF:000028">
    <property type="entry name" value="Polygalacturonase QRT2"/>
    <property type="match status" value="1"/>
</dbReference>
<dbReference type="InterPro" id="IPR000743">
    <property type="entry name" value="Glyco_hydro_28"/>
</dbReference>
<evidence type="ECO:0000256" key="11">
    <source>
        <dbReference type="RuleBase" id="RU361169"/>
    </source>
</evidence>
<feature type="chain" id="PRO_5042815096" description="endo-polygalacturonase" evidence="13">
    <location>
        <begin position="23"/>
        <end position="455"/>
    </location>
</feature>
<feature type="compositionally biased region" description="Polar residues" evidence="12">
    <location>
        <begin position="432"/>
        <end position="445"/>
    </location>
</feature>
<evidence type="ECO:0000256" key="6">
    <source>
        <dbReference type="ARBA" id="ARBA00022729"/>
    </source>
</evidence>
<evidence type="ECO:0000256" key="3">
    <source>
        <dbReference type="ARBA" id="ARBA00012736"/>
    </source>
</evidence>
<proteinExistence type="inferred from homology"/>
<comment type="catalytic activity">
    <reaction evidence="10">
        <text>(1,4-alpha-D-galacturonosyl)n+m + H2O = (1,4-alpha-D-galacturonosyl)n + (1,4-alpha-D-galacturonosyl)m.</text>
        <dbReference type="EC" id="3.2.1.15"/>
    </reaction>
</comment>
<dbReference type="GO" id="GO:0010047">
    <property type="term" value="P:fruit dehiscence"/>
    <property type="evidence" value="ECO:0007669"/>
    <property type="project" value="UniProtKB-ARBA"/>
</dbReference>
<evidence type="ECO:0000256" key="13">
    <source>
        <dbReference type="SAM" id="SignalP"/>
    </source>
</evidence>
<keyword evidence="6 13" id="KW-0732">Signal</keyword>
<dbReference type="AlphaFoldDB" id="A0AAQ3SVU2"/>
<dbReference type="InterPro" id="IPR012334">
    <property type="entry name" value="Pectin_lyas_fold"/>
</dbReference>
<keyword evidence="7 11" id="KW-0378">Hydrolase</keyword>
<evidence type="ECO:0000256" key="7">
    <source>
        <dbReference type="ARBA" id="ARBA00022801"/>
    </source>
</evidence>
<evidence type="ECO:0000256" key="2">
    <source>
        <dbReference type="ARBA" id="ARBA00008834"/>
    </source>
</evidence>
<dbReference type="SMART" id="SM00710">
    <property type="entry name" value="PbH1"/>
    <property type="match status" value="5"/>
</dbReference>
<evidence type="ECO:0000313" key="15">
    <source>
        <dbReference type="Proteomes" id="UP001341281"/>
    </source>
</evidence>
<dbReference type="PANTHER" id="PTHR31375">
    <property type="match status" value="1"/>
</dbReference>
<dbReference type="Pfam" id="PF00295">
    <property type="entry name" value="Glyco_hydro_28"/>
    <property type="match status" value="1"/>
</dbReference>
<dbReference type="EMBL" id="CP144746">
    <property type="protein sequence ID" value="WVZ60962.1"/>
    <property type="molecule type" value="Genomic_DNA"/>
</dbReference>
<evidence type="ECO:0000313" key="14">
    <source>
        <dbReference type="EMBL" id="WVZ60962.1"/>
    </source>
</evidence>
<dbReference type="SUPFAM" id="SSF51126">
    <property type="entry name" value="Pectin lyase-like"/>
    <property type="match status" value="1"/>
</dbReference>
<accession>A0AAQ3SVU2</accession>
<evidence type="ECO:0000256" key="9">
    <source>
        <dbReference type="ARBA" id="ARBA00023316"/>
    </source>
</evidence>
<evidence type="ECO:0000256" key="10">
    <source>
        <dbReference type="ARBA" id="ARBA00034074"/>
    </source>
</evidence>
<evidence type="ECO:0000256" key="5">
    <source>
        <dbReference type="ARBA" id="ARBA00022525"/>
    </source>
</evidence>
<sequence>MAATPTAKMQLRVLFMAAPVLALTLLSVSAAASSIVGSAADDAATAAAATITTTTSTTIRGRRSLAASSSSQSVSSFSLDRYGARGDGKHDDTQALAKAWSAACASSQPAAVLVPGGKRYLLKLVTLAGPCKSPSVTFTVKGTLVASPNRADWSDADRRHWIVFRGVDGLTVNGGGAIDGSGETWWENSCKTNKALPCKEAPTALSFHYCTGLRVQDLSIVNSQQIHMSVEDCTDVQLTGLSITAPGTSPNTDGIHITRSQDLQVTNCKIKTGDDCLSIESGTHSLHVSQVVCGPGHGISIGSLGDDNSRAEVSGITVDTVQLTGTTNGARIKTYQGGSGYARDITFQNMVMSGVQNPIIIDQDYCDKATPCEAQASAVQVSNVVFKNIRGTTTTKDAIRLDCSKTVPCTGITLQNIDLKMQGGNDAAGSTCQNAKWTKSGTSHPSPCRRKSATA</sequence>
<dbReference type="Proteomes" id="UP001341281">
    <property type="component" value="Chromosome 02"/>
</dbReference>
<dbReference type="GO" id="GO:0009901">
    <property type="term" value="P:anther dehiscence"/>
    <property type="evidence" value="ECO:0007669"/>
    <property type="project" value="UniProtKB-ARBA"/>
</dbReference>
<dbReference type="EC" id="3.2.1.15" evidence="3"/>
<protein>
    <recommendedName>
        <fullName evidence="3">endo-polygalacturonase</fullName>
        <ecNumber evidence="3">3.2.1.15</ecNumber>
    </recommendedName>
</protein>
<comment type="similarity">
    <text evidence="2 11">Belongs to the glycosyl hydrolase 28 family.</text>
</comment>
<reference evidence="14 15" key="1">
    <citation type="submission" date="2024-02" db="EMBL/GenBank/DDBJ databases">
        <title>High-quality chromosome-scale genome assembly of Pensacola bahiagrass (Paspalum notatum Flugge var. saurae).</title>
        <authorList>
            <person name="Vega J.M."/>
            <person name="Podio M."/>
            <person name="Orjuela J."/>
            <person name="Siena L.A."/>
            <person name="Pessino S.C."/>
            <person name="Combes M.C."/>
            <person name="Mariac C."/>
            <person name="Albertini E."/>
            <person name="Pupilli F."/>
            <person name="Ortiz J.P.A."/>
            <person name="Leblanc O."/>
        </authorList>
    </citation>
    <scope>NUCLEOTIDE SEQUENCE [LARGE SCALE GENOMIC DNA]</scope>
    <source>
        <strain evidence="14">R1</strain>
        <tissue evidence="14">Leaf</tissue>
    </source>
</reference>
<evidence type="ECO:0000256" key="8">
    <source>
        <dbReference type="ARBA" id="ARBA00023295"/>
    </source>
</evidence>
<keyword evidence="8 11" id="KW-0326">Glycosidase</keyword>